<dbReference type="OrthoDB" id="351131at2157"/>
<dbReference type="Pfam" id="PF26589">
    <property type="entry name" value="DUF8186"/>
    <property type="match status" value="1"/>
</dbReference>
<protein>
    <recommendedName>
        <fullName evidence="3">DUF8186 domain-containing protein</fullName>
    </recommendedName>
</protein>
<keyword evidence="5" id="KW-1185">Reference proteome</keyword>
<keyword evidence="2" id="KW-0472">Membrane</keyword>
<dbReference type="RefSeq" id="WP_089768551.1">
    <property type="nucleotide sequence ID" value="NZ_FNPB01000011.1"/>
</dbReference>
<evidence type="ECO:0000259" key="3">
    <source>
        <dbReference type="Pfam" id="PF26589"/>
    </source>
</evidence>
<dbReference type="AlphaFoldDB" id="A0A1H3IXX8"/>
<gene>
    <name evidence="4" type="ORF">SAMN04487946_11159</name>
</gene>
<feature type="transmembrane region" description="Helical" evidence="2">
    <location>
        <begin position="36"/>
        <end position="55"/>
    </location>
</feature>
<feature type="domain" description="DUF8186" evidence="3">
    <location>
        <begin position="150"/>
        <end position="274"/>
    </location>
</feature>
<evidence type="ECO:0000256" key="2">
    <source>
        <dbReference type="SAM" id="Phobius"/>
    </source>
</evidence>
<accession>A0A1H3IXX8</accession>
<feature type="region of interest" description="Disordered" evidence="1">
    <location>
        <begin position="1"/>
        <end position="25"/>
    </location>
</feature>
<sequence length="706" mass="77487">MTSRFDTPAGDQDNPRPSDEPSLTITRATPRQFSSLFVAFLLLSSVCFSTIAVVATNESNSTAQPPVDGNARVFVASDRDTEALGIPGGGRGGILLQYVVEANASTENLSRAVDTYTLTTNPETRVRIDGSPRTLQEYRLDQLARVERTNSTSRWPASAPDREDSLFIKDGFIAYMGATSAAEVNAPGAETNGTYLMGPDGRILEYVDYRVALPEPNTTTRYVRETKDVTLNIPAPEDNSSDDVQTVTKTVEFETLDGHTITRTVSATGRGPLTVNRSVTAVVGGYRTNTTYDLASQRVERNLSIDDQTWSKHTTPETSAREARYIDYANAPPSDGERQRLELQATINVTAEVTTDHYFYHPHNDTWTYTHTEVNATYDELTVTDDRPAHVVPPDSVSISQRVIEEPHDRRSIVLSIEGPEHLSERALWSWAALNVEGDSNANAQRLTNVWQVYGVRQYRWGETTSNWDTDPQRTEFPPTLALRLTARQPSPSVEAVGETDVYRHGRVTDLRQRTVPGVSNRATLAENVNLTTATANQTSRIVIRDAPGQITSVTSVFGDEIPVSTTEVTSMEDSSLTYTVIPPEEGEENEPPELRLRLTGPDGTPLPDRKLILTGAVESSVTTNDNGVAYATFDSATITARFPGDPYTENHDIYYSSSHTTAISPGNGSLIVDLWTFFLQPVQAALLSLAVSVGLLVGVGWYTIK</sequence>
<keyword evidence="2" id="KW-1133">Transmembrane helix</keyword>
<reference evidence="5" key="1">
    <citation type="submission" date="2016-10" db="EMBL/GenBank/DDBJ databases">
        <authorList>
            <person name="Varghese N."/>
            <person name="Submissions S."/>
        </authorList>
    </citation>
    <scope>NUCLEOTIDE SEQUENCE [LARGE SCALE GENOMIC DNA]</scope>
    <source>
        <strain evidence="5">CGMCC 1.10118</strain>
    </source>
</reference>
<feature type="transmembrane region" description="Helical" evidence="2">
    <location>
        <begin position="685"/>
        <end position="705"/>
    </location>
</feature>
<evidence type="ECO:0000256" key="1">
    <source>
        <dbReference type="SAM" id="MobiDB-lite"/>
    </source>
</evidence>
<evidence type="ECO:0000313" key="4">
    <source>
        <dbReference type="EMBL" id="SDY32512.1"/>
    </source>
</evidence>
<dbReference type="InterPro" id="IPR058499">
    <property type="entry name" value="DUF8186"/>
</dbReference>
<proteinExistence type="predicted"/>
<dbReference type="EMBL" id="FNPB01000011">
    <property type="protein sequence ID" value="SDY32512.1"/>
    <property type="molecule type" value="Genomic_DNA"/>
</dbReference>
<evidence type="ECO:0000313" key="5">
    <source>
        <dbReference type="Proteomes" id="UP000199170"/>
    </source>
</evidence>
<dbReference type="STRING" id="660517.SAMN04487946_11159"/>
<dbReference type="Proteomes" id="UP000199170">
    <property type="component" value="Unassembled WGS sequence"/>
</dbReference>
<organism evidence="4 5">
    <name type="scientific">Halobellus clavatus</name>
    <dbReference type="NCBI Taxonomy" id="660517"/>
    <lineage>
        <taxon>Archaea</taxon>
        <taxon>Methanobacteriati</taxon>
        <taxon>Methanobacteriota</taxon>
        <taxon>Stenosarchaea group</taxon>
        <taxon>Halobacteria</taxon>
        <taxon>Halobacteriales</taxon>
        <taxon>Haloferacaceae</taxon>
        <taxon>Halobellus</taxon>
    </lineage>
</organism>
<name>A0A1H3IXX8_9EURY</name>
<keyword evidence="2" id="KW-0812">Transmembrane</keyword>